<dbReference type="EMBL" id="CM039439">
    <property type="protein sequence ID" value="KAI4297033.1"/>
    <property type="molecule type" value="Genomic_DNA"/>
</dbReference>
<sequence>MAPESRLCAKSKTVRLAKLQNCVGIFPSKKLKLKLKVCSCDKLDTDGRIEPLKLLLQRLNCWSSSNSPIHCGNFPVKLLVHKLKTFNLCSKDNSLGKFPWKLLLWRSSSTRKDKFPKCGGIEPLRFMFGRVKAMTLSFETLQVTPNQLHTEEEADQLLAKIF</sequence>
<comment type="caution">
    <text evidence="1">The sequence shown here is derived from an EMBL/GenBank/DDBJ whole genome shotgun (WGS) entry which is preliminary data.</text>
</comment>
<name>A0ACB9KIK1_BAUVA</name>
<organism evidence="1 2">
    <name type="scientific">Bauhinia variegata</name>
    <name type="common">Purple orchid tree</name>
    <name type="synonym">Phanera variegata</name>
    <dbReference type="NCBI Taxonomy" id="167791"/>
    <lineage>
        <taxon>Eukaryota</taxon>
        <taxon>Viridiplantae</taxon>
        <taxon>Streptophyta</taxon>
        <taxon>Embryophyta</taxon>
        <taxon>Tracheophyta</taxon>
        <taxon>Spermatophyta</taxon>
        <taxon>Magnoliopsida</taxon>
        <taxon>eudicotyledons</taxon>
        <taxon>Gunneridae</taxon>
        <taxon>Pentapetalae</taxon>
        <taxon>rosids</taxon>
        <taxon>fabids</taxon>
        <taxon>Fabales</taxon>
        <taxon>Fabaceae</taxon>
        <taxon>Cercidoideae</taxon>
        <taxon>Cercideae</taxon>
        <taxon>Bauhiniinae</taxon>
        <taxon>Bauhinia</taxon>
    </lineage>
</organism>
<gene>
    <name evidence="1" type="ORF">L6164_036943</name>
</gene>
<reference evidence="1 2" key="1">
    <citation type="journal article" date="2022" name="DNA Res.">
        <title>Chromosomal-level genome assembly of the orchid tree Bauhinia variegata (Leguminosae; Cercidoideae) supports the allotetraploid origin hypothesis of Bauhinia.</title>
        <authorList>
            <person name="Zhong Y."/>
            <person name="Chen Y."/>
            <person name="Zheng D."/>
            <person name="Pang J."/>
            <person name="Liu Y."/>
            <person name="Luo S."/>
            <person name="Meng S."/>
            <person name="Qian L."/>
            <person name="Wei D."/>
            <person name="Dai S."/>
            <person name="Zhou R."/>
        </authorList>
    </citation>
    <scope>NUCLEOTIDE SEQUENCE [LARGE SCALE GENOMIC DNA]</scope>
    <source>
        <strain evidence="1">BV-YZ2020</strain>
    </source>
</reference>
<keyword evidence="2" id="KW-1185">Reference proteome</keyword>
<proteinExistence type="predicted"/>
<accession>A0ACB9KIK1</accession>
<protein>
    <submittedName>
        <fullName evidence="1">Uncharacterized protein</fullName>
    </submittedName>
</protein>
<evidence type="ECO:0000313" key="1">
    <source>
        <dbReference type="EMBL" id="KAI4297033.1"/>
    </source>
</evidence>
<evidence type="ECO:0000313" key="2">
    <source>
        <dbReference type="Proteomes" id="UP000828941"/>
    </source>
</evidence>
<dbReference type="Proteomes" id="UP000828941">
    <property type="component" value="Chromosome 14"/>
</dbReference>